<evidence type="ECO:0000256" key="4">
    <source>
        <dbReference type="ARBA" id="ARBA00022723"/>
    </source>
</evidence>
<dbReference type="NCBIfam" id="NF009558">
    <property type="entry name" value="PRK13013.1"/>
    <property type="match status" value="1"/>
</dbReference>
<comment type="cofactor">
    <cofactor evidence="1">
        <name>Co(2+)</name>
        <dbReference type="ChEBI" id="CHEBI:48828"/>
    </cofactor>
</comment>
<gene>
    <name evidence="11" type="primary">dapE_1</name>
    <name evidence="10" type="ORF">TL5118_02050</name>
    <name evidence="11" type="ORF">TL5120_00836</name>
</gene>
<dbReference type="InterPro" id="IPR050072">
    <property type="entry name" value="Peptidase_M20A"/>
</dbReference>
<evidence type="ECO:0000313" key="11">
    <source>
        <dbReference type="EMBL" id="CUH71056.1"/>
    </source>
</evidence>
<comment type="cofactor">
    <cofactor evidence="2">
        <name>Zn(2+)</name>
        <dbReference type="ChEBI" id="CHEBI:29105"/>
    </cofactor>
</comment>
<dbReference type="Gene3D" id="3.30.70.360">
    <property type="match status" value="1"/>
</dbReference>
<keyword evidence="4" id="KW-0479">Metal-binding</keyword>
<proteinExistence type="inferred from homology"/>
<dbReference type="PANTHER" id="PTHR43808:SF32">
    <property type="entry name" value="ARGE_DAPE-RELATED DEACYLASE"/>
    <property type="match status" value="1"/>
</dbReference>
<dbReference type="EMBL" id="CYSC01000016">
    <property type="protein sequence ID" value="CUH71056.1"/>
    <property type="molecule type" value="Genomic_DNA"/>
</dbReference>
<dbReference type="EMBL" id="CYSB01000028">
    <property type="protein sequence ID" value="CUH67114.1"/>
    <property type="molecule type" value="Genomic_DNA"/>
</dbReference>
<dbReference type="GO" id="GO:0009014">
    <property type="term" value="F:succinyl-diaminopimelate desuccinylase activity"/>
    <property type="evidence" value="ECO:0007669"/>
    <property type="project" value="UniProtKB-EC"/>
</dbReference>
<dbReference type="SUPFAM" id="SSF53187">
    <property type="entry name" value="Zn-dependent exopeptidases"/>
    <property type="match status" value="1"/>
</dbReference>
<sequence length="459" mass="50231">MSSSDRTSISPLSASADAAPNAASNPMAEHLAQRLYAELEDRRDDLIALTQDLIRIPTLNPPGEFYRDICEYLSKRLAAKGFEIELVRAHGAPGDSEKYPRWNVVARRDGKFPGECVHFNSHIDVVDVGLGWTTDPFGGELKDGKIYGRGACDMKGGLAASIVAAEAFLAICPDFHGAIEISGTADEESGGFGGVAYLAEKGFFAPERVQHVIIPEPLNKDRICLGHRGVWWAEIETFGEIAHGSMPFLGDCAVRHMGAVVNEMEESLFPALAQKRTDMPVVPEGAKQSTLNINSMHGGQAEQDPDFTGLPSPCVPDSCRMIIDRRFLIEEDINEVQEEVMQVLRTVEESRDNFRYDVKELHRVLPTMTEKSAPVVQTVAKAIAETMGKEAEYVVSPGTYDQKHIDRIGKLHNCIAYGPGILDLAHKPDEYVGVEDMIDSAKVMGRSLIDLLAKPEAAA</sequence>
<dbReference type="InterPro" id="IPR036264">
    <property type="entry name" value="Bact_exopeptidase_dim_dom"/>
</dbReference>
<evidence type="ECO:0000256" key="1">
    <source>
        <dbReference type="ARBA" id="ARBA00001941"/>
    </source>
</evidence>
<name>A0A0P1FQS2_9RHOB</name>
<dbReference type="InterPro" id="IPR002933">
    <property type="entry name" value="Peptidase_M20"/>
</dbReference>
<dbReference type="Pfam" id="PF01546">
    <property type="entry name" value="Peptidase_M20"/>
    <property type="match status" value="1"/>
</dbReference>
<dbReference type="GO" id="GO:0046872">
    <property type="term" value="F:metal ion binding"/>
    <property type="evidence" value="ECO:0007669"/>
    <property type="project" value="UniProtKB-KW"/>
</dbReference>
<evidence type="ECO:0000259" key="9">
    <source>
        <dbReference type="Pfam" id="PF07687"/>
    </source>
</evidence>
<protein>
    <submittedName>
        <fullName evidence="11">Succinyl-diaminopimelate desuccinylase</fullName>
        <ecNumber evidence="11">3.5.1.18</ecNumber>
    </submittedName>
</protein>
<organism evidence="11 13">
    <name type="scientific">Thalassovita autumnalis</name>
    <dbReference type="NCBI Taxonomy" id="2072972"/>
    <lineage>
        <taxon>Bacteria</taxon>
        <taxon>Pseudomonadati</taxon>
        <taxon>Pseudomonadota</taxon>
        <taxon>Alphaproteobacteria</taxon>
        <taxon>Rhodobacterales</taxon>
        <taxon>Roseobacteraceae</taxon>
        <taxon>Thalassovita</taxon>
    </lineage>
</organism>
<dbReference type="Gene3D" id="3.40.630.10">
    <property type="entry name" value="Zn peptidases"/>
    <property type="match status" value="1"/>
</dbReference>
<dbReference type="NCBIfam" id="TIGR01910">
    <property type="entry name" value="DapE-ArgE"/>
    <property type="match status" value="1"/>
</dbReference>
<dbReference type="SUPFAM" id="SSF55031">
    <property type="entry name" value="Bacterial exopeptidase dimerisation domain"/>
    <property type="match status" value="1"/>
</dbReference>
<evidence type="ECO:0000313" key="12">
    <source>
        <dbReference type="Proteomes" id="UP000051086"/>
    </source>
</evidence>
<keyword evidence="6" id="KW-0862">Zinc</keyword>
<reference evidence="10 12" key="1">
    <citation type="submission" date="2015-09" db="EMBL/GenBank/DDBJ databases">
        <authorList>
            <person name="Rodrigo-Torres L."/>
            <person name="Arahal D.R."/>
        </authorList>
    </citation>
    <scope>NUCLEOTIDE SEQUENCE [LARGE SCALE GENOMIC DNA]</scope>
    <source>
        <strain evidence="10 12">CECT 5118</strain>
    </source>
</reference>
<dbReference type="PANTHER" id="PTHR43808">
    <property type="entry name" value="ACETYLORNITHINE DEACETYLASE"/>
    <property type="match status" value="1"/>
</dbReference>
<dbReference type="Proteomes" id="UP000051086">
    <property type="component" value="Unassembled WGS sequence"/>
</dbReference>
<evidence type="ECO:0000256" key="7">
    <source>
        <dbReference type="ARBA" id="ARBA00023285"/>
    </source>
</evidence>
<comment type="similarity">
    <text evidence="3">Belongs to the peptidase M20A family.</text>
</comment>
<dbReference type="EC" id="3.5.1.18" evidence="11"/>
<keyword evidence="12" id="KW-1185">Reference proteome</keyword>
<evidence type="ECO:0000256" key="3">
    <source>
        <dbReference type="ARBA" id="ARBA00006247"/>
    </source>
</evidence>
<dbReference type="Pfam" id="PF07687">
    <property type="entry name" value="M20_dimer"/>
    <property type="match status" value="1"/>
</dbReference>
<evidence type="ECO:0000256" key="5">
    <source>
        <dbReference type="ARBA" id="ARBA00022801"/>
    </source>
</evidence>
<accession>A0A0P1FQS2</accession>
<dbReference type="InterPro" id="IPR011650">
    <property type="entry name" value="Peptidase_M20_dimer"/>
</dbReference>
<evidence type="ECO:0000256" key="2">
    <source>
        <dbReference type="ARBA" id="ARBA00001947"/>
    </source>
</evidence>
<feature type="region of interest" description="Disordered" evidence="8">
    <location>
        <begin position="1"/>
        <end position="24"/>
    </location>
</feature>
<reference evidence="11 13" key="2">
    <citation type="submission" date="2015-09" db="EMBL/GenBank/DDBJ databases">
        <authorList>
            <consortium name="Swine Surveillance"/>
        </authorList>
    </citation>
    <scope>NUCLEOTIDE SEQUENCE [LARGE SCALE GENOMIC DNA]</scope>
    <source>
        <strain evidence="11 13">5120</strain>
    </source>
</reference>
<evidence type="ECO:0000256" key="6">
    <source>
        <dbReference type="ARBA" id="ARBA00022833"/>
    </source>
</evidence>
<dbReference type="Proteomes" id="UP000051887">
    <property type="component" value="Unassembled WGS sequence"/>
</dbReference>
<feature type="compositionally biased region" description="Low complexity" evidence="8">
    <location>
        <begin position="8"/>
        <end position="24"/>
    </location>
</feature>
<evidence type="ECO:0000313" key="10">
    <source>
        <dbReference type="EMBL" id="CUH67114.1"/>
    </source>
</evidence>
<evidence type="ECO:0000313" key="13">
    <source>
        <dbReference type="Proteomes" id="UP000051887"/>
    </source>
</evidence>
<dbReference type="AlphaFoldDB" id="A0A0P1FQS2"/>
<keyword evidence="5 11" id="KW-0378">Hydrolase</keyword>
<dbReference type="InterPro" id="IPR010182">
    <property type="entry name" value="ArgE/DapE"/>
</dbReference>
<feature type="domain" description="Peptidase M20 dimerisation" evidence="9">
    <location>
        <begin position="226"/>
        <end position="348"/>
    </location>
</feature>
<evidence type="ECO:0000256" key="8">
    <source>
        <dbReference type="SAM" id="MobiDB-lite"/>
    </source>
</evidence>
<keyword evidence="7" id="KW-0170">Cobalt</keyword>